<gene>
    <name evidence="2" type="ORF">HMPREF0298_2339</name>
</gene>
<dbReference type="HOGENOM" id="CLU_2786834_0_0_11"/>
<dbReference type="EMBL" id="ACHJ01000175">
    <property type="protein sequence ID" value="EEI15835.1"/>
    <property type="molecule type" value="Genomic_DNA"/>
</dbReference>
<evidence type="ECO:0000313" key="2">
    <source>
        <dbReference type="EMBL" id="EEI15835.1"/>
    </source>
</evidence>
<keyword evidence="3" id="KW-1185">Reference proteome</keyword>
<evidence type="ECO:0000256" key="1">
    <source>
        <dbReference type="SAM" id="Phobius"/>
    </source>
</evidence>
<keyword evidence="1" id="KW-1133">Transmembrane helix</keyword>
<accession>C0XV69</accession>
<evidence type="ECO:0000313" key="3">
    <source>
        <dbReference type="Proteomes" id="UP000006196"/>
    </source>
</evidence>
<feature type="transmembrane region" description="Helical" evidence="1">
    <location>
        <begin position="44"/>
        <end position="61"/>
    </location>
</feature>
<reference evidence="2" key="1">
    <citation type="submission" date="2009-01" db="EMBL/GenBank/DDBJ databases">
        <authorList>
            <person name="Qin X."/>
            <person name="Bachman B."/>
            <person name="Battles P."/>
            <person name="Bell A."/>
            <person name="Bess C."/>
            <person name="Bickham C."/>
            <person name="Chaboub L."/>
            <person name="Chen D."/>
            <person name="Coyle M."/>
            <person name="Deiros D.R."/>
            <person name="Dinh H."/>
            <person name="Forbes L."/>
            <person name="Fowler G."/>
            <person name="Francisco L."/>
            <person name="Fu Q."/>
            <person name="Gubbala S."/>
            <person name="Hale W."/>
            <person name="Han Y."/>
            <person name="Hemphill L."/>
            <person name="Highlander S.K."/>
            <person name="Hirani K."/>
            <person name="Hogues M."/>
            <person name="Jackson L."/>
            <person name="Jakkamsetti A."/>
            <person name="Javaid M."/>
            <person name="Jiang H."/>
            <person name="Korchina V."/>
            <person name="Kovar C."/>
            <person name="Lara F."/>
            <person name="Lee S."/>
            <person name="Mata R."/>
            <person name="Mathew T."/>
            <person name="Moen C."/>
            <person name="Morales K."/>
            <person name="Munidasa M."/>
            <person name="Nazareth L."/>
            <person name="Ngo R."/>
            <person name="Nguyen L."/>
            <person name="Okwuonu G."/>
            <person name="Ongeri F."/>
            <person name="Patil S."/>
            <person name="Petrosino J."/>
            <person name="Pham C."/>
            <person name="Pham P."/>
            <person name="Pu L.-L."/>
            <person name="Puazo M."/>
            <person name="Raj R."/>
            <person name="Reid J."/>
            <person name="Rouhana J."/>
            <person name="Saada N."/>
            <person name="Shang Y."/>
            <person name="Simmons D."/>
            <person name="Thornton R."/>
            <person name="Warren J."/>
            <person name="Weissenberger G."/>
            <person name="Zhang J."/>
            <person name="Zhang L."/>
            <person name="Zhou C."/>
            <person name="Zhu D."/>
            <person name="Muzny D."/>
            <person name="Worley K."/>
            <person name="Gibbs R."/>
        </authorList>
    </citation>
    <scope>NUCLEOTIDE SEQUENCE [LARGE SCALE GENOMIC DNA]</scope>
    <source>
        <strain evidence="2">DSM 44291</strain>
    </source>
</reference>
<organism evidence="2 3">
    <name type="scientific">Corynebacterium lipophiloflavum (strain ATCC 700352 / DSM 44291 / CCUG 37336 / JCM 10383 / DMMZ 1944)</name>
    <dbReference type="NCBI Taxonomy" id="525263"/>
    <lineage>
        <taxon>Bacteria</taxon>
        <taxon>Bacillati</taxon>
        <taxon>Actinomycetota</taxon>
        <taxon>Actinomycetes</taxon>
        <taxon>Mycobacteriales</taxon>
        <taxon>Corynebacteriaceae</taxon>
        <taxon>Corynebacterium</taxon>
    </lineage>
</organism>
<keyword evidence="1" id="KW-0812">Transmembrane</keyword>
<protein>
    <submittedName>
        <fullName evidence="2">Uncharacterized protein</fullName>
    </submittedName>
</protein>
<dbReference type="AlphaFoldDB" id="C0XV69"/>
<name>C0XV69_CORLD</name>
<proteinExistence type="predicted"/>
<feature type="transmembrane region" description="Helical" evidence="1">
    <location>
        <begin position="12"/>
        <end position="32"/>
    </location>
</feature>
<sequence length="68" mass="7439">MVAVMLKNPLVILLIPVTCVGILLNVVQIVTGDFSHPLYSQGKTLALLGGIGCVLYTLSVYRRRRRGK</sequence>
<keyword evidence="1" id="KW-0472">Membrane</keyword>
<dbReference type="Proteomes" id="UP000006196">
    <property type="component" value="Unassembled WGS sequence"/>
</dbReference>
<comment type="caution">
    <text evidence="2">The sequence shown here is derived from an EMBL/GenBank/DDBJ whole genome shotgun (WGS) entry which is preliminary data.</text>
</comment>
<dbReference type="RefSeq" id="WP_006839632.1">
    <property type="nucleotide sequence ID" value="NZ_GG667191.1"/>
</dbReference>